<evidence type="ECO:0000256" key="9">
    <source>
        <dbReference type="RuleBase" id="RU362045"/>
    </source>
</evidence>
<dbReference type="CDD" id="cd03788">
    <property type="entry name" value="GT20_TPS"/>
    <property type="match status" value="1"/>
</dbReference>
<evidence type="ECO:0000256" key="3">
    <source>
        <dbReference type="ARBA" id="ARBA00011881"/>
    </source>
</evidence>
<keyword evidence="6 9" id="KW-0328">Glycosyltransferase</keyword>
<dbReference type="EMBL" id="CP000774">
    <property type="protein sequence ID" value="ABS61931.1"/>
    <property type="molecule type" value="Genomic_DNA"/>
</dbReference>
<proteinExistence type="inferred from homology"/>
<evidence type="ECO:0000256" key="8">
    <source>
        <dbReference type="ARBA" id="ARBA00048039"/>
    </source>
</evidence>
<organism evidence="10 11">
    <name type="scientific">Parvibaculum lavamentivorans (strain DS-1 / DSM 13023 / NCIMB 13966)</name>
    <dbReference type="NCBI Taxonomy" id="402881"/>
    <lineage>
        <taxon>Bacteria</taxon>
        <taxon>Pseudomonadati</taxon>
        <taxon>Pseudomonadota</taxon>
        <taxon>Alphaproteobacteria</taxon>
        <taxon>Hyphomicrobiales</taxon>
        <taxon>Parvibaculaceae</taxon>
        <taxon>Parvibaculum</taxon>
    </lineage>
</organism>
<dbReference type="Gene3D" id="3.40.50.2000">
    <property type="entry name" value="Glycogen Phosphorylase B"/>
    <property type="match status" value="2"/>
</dbReference>
<dbReference type="GO" id="GO:0005992">
    <property type="term" value="P:trehalose biosynthetic process"/>
    <property type="evidence" value="ECO:0007669"/>
    <property type="project" value="UniProtKB-UniRule"/>
</dbReference>
<dbReference type="EC" id="2.4.1.15" evidence="4 9"/>
<dbReference type="GO" id="GO:0003825">
    <property type="term" value="F:alpha,alpha-trehalose-phosphate synthase (UDP-forming) activity"/>
    <property type="evidence" value="ECO:0007669"/>
    <property type="project" value="UniProtKB-UniRule"/>
</dbReference>
<comment type="function">
    <text evidence="9">Probably involved in the osmoprotection via the biosynthesis of trehalose. Catalyzes the transfer of glucose from UDP-alpha-D-glucose (UDP-Glc) to D-glucose 6-phosphate (Glc-6-P) to form trehalose-6-phosphate. Acts with retention of the anomeric configuration of the UDP-sugar donor.</text>
</comment>
<gene>
    <name evidence="10" type="ordered locus">Plav_0308</name>
</gene>
<comment type="subunit">
    <text evidence="3 9">Homotetramer.</text>
</comment>
<comment type="catalytic activity">
    <reaction evidence="8 9">
        <text>D-glucose 6-phosphate + UDP-alpha-D-glucose = alpha,alpha-trehalose 6-phosphate + UDP + H(+)</text>
        <dbReference type="Rhea" id="RHEA:18889"/>
        <dbReference type="ChEBI" id="CHEBI:15378"/>
        <dbReference type="ChEBI" id="CHEBI:58223"/>
        <dbReference type="ChEBI" id="CHEBI:58429"/>
        <dbReference type="ChEBI" id="CHEBI:58885"/>
        <dbReference type="ChEBI" id="CHEBI:61548"/>
        <dbReference type="EC" id="2.4.1.15"/>
    </reaction>
</comment>
<keyword evidence="11" id="KW-1185">Reference proteome</keyword>
<sequence length="465" mass="52912">MSRLVVVSNRVGPVKDAARAGGLAVALVDALRARGGLWYGWSGKTDKRAVDYASIEDAESLSLATVDLTPEEYEDYYNGFANRCLWPLFHYRIDLTAFDRRYYEGYRRVNAKFARVLYPLLRADDTIWVHDYHFLAFGNELRQMGAEQPIGFFLHIPFPAREVLAALPHHDAMVRGLFAYDVLGFQTEQDCERFRDYVVREAHGIANGDKLHCFGRTVTIRAFPIGIDTEGFADIAANDKDARRQFDKVTKGLGDRTQIVGVDRLDYTKGIAERFQAYERLLQEYPDTRREVSYLQIAAASRGEVLEYRQMREELDGLSGHINGTFGDFDWTPLRYLNKPLPRRALAGLYRASKIGLVTPLRDGMNLVAKEYVAAQDPEDPGVLILSRFAGASYQMPEAVIVNPYDSKGVADALQIARYMSLQERRERFEALMKRLRAEDVAQWRDDFMSTLATVTRRRTISAVS</sequence>
<dbReference type="AlphaFoldDB" id="A7HPU8"/>
<accession>A7HPU8</accession>
<evidence type="ECO:0000256" key="2">
    <source>
        <dbReference type="ARBA" id="ARBA00008799"/>
    </source>
</evidence>
<dbReference type="PANTHER" id="PTHR10788">
    <property type="entry name" value="TREHALOSE-6-PHOSPHATE SYNTHASE"/>
    <property type="match status" value="1"/>
</dbReference>
<dbReference type="SUPFAM" id="SSF53756">
    <property type="entry name" value="UDP-Glycosyltransferase/glycogen phosphorylase"/>
    <property type="match status" value="1"/>
</dbReference>
<evidence type="ECO:0000256" key="6">
    <source>
        <dbReference type="ARBA" id="ARBA00022676"/>
    </source>
</evidence>
<evidence type="ECO:0000256" key="7">
    <source>
        <dbReference type="ARBA" id="ARBA00022679"/>
    </source>
</evidence>
<comment type="pathway">
    <text evidence="1 9">Glycan biosynthesis; trehalose biosynthesis.</text>
</comment>
<dbReference type="HOGENOM" id="CLU_002351_7_1_5"/>
<dbReference type="Pfam" id="PF00982">
    <property type="entry name" value="Glyco_transf_20"/>
    <property type="match status" value="1"/>
</dbReference>
<dbReference type="STRING" id="402881.Plav_0308"/>
<evidence type="ECO:0000256" key="1">
    <source>
        <dbReference type="ARBA" id="ARBA00005199"/>
    </source>
</evidence>
<keyword evidence="7 9" id="KW-0808">Transferase</keyword>
<dbReference type="eggNOG" id="COG0380">
    <property type="taxonomic scope" value="Bacteria"/>
</dbReference>
<dbReference type="KEGG" id="pla:Plav_0308"/>
<dbReference type="Proteomes" id="UP000006377">
    <property type="component" value="Chromosome"/>
</dbReference>
<name>A7HPU8_PARL1</name>
<evidence type="ECO:0000313" key="11">
    <source>
        <dbReference type="Proteomes" id="UP000006377"/>
    </source>
</evidence>
<evidence type="ECO:0000256" key="4">
    <source>
        <dbReference type="ARBA" id="ARBA00012538"/>
    </source>
</evidence>
<dbReference type="InterPro" id="IPR001830">
    <property type="entry name" value="Glyco_trans_20"/>
</dbReference>
<dbReference type="RefSeq" id="WP_011995222.1">
    <property type="nucleotide sequence ID" value="NC_009719.1"/>
</dbReference>
<protein>
    <recommendedName>
        <fullName evidence="5 9">Trehalose-6-phosphate synthase</fullName>
        <ecNumber evidence="4 9">2.4.1.15</ecNumber>
    </recommendedName>
    <alternativeName>
        <fullName evidence="9">Osmoregulatory trehalose synthesis protein A</fullName>
    </alternativeName>
    <alternativeName>
        <fullName evidence="9">UDP-glucose-glucosephosphate glucosyltransferase</fullName>
    </alternativeName>
</protein>
<evidence type="ECO:0000313" key="10">
    <source>
        <dbReference type="EMBL" id="ABS61931.1"/>
    </source>
</evidence>
<reference evidence="10 11" key="1">
    <citation type="journal article" date="2011" name="Stand. Genomic Sci.">
        <title>Complete genome sequence of Parvibaculum lavamentivorans type strain (DS-1(T)).</title>
        <authorList>
            <person name="Schleheck D."/>
            <person name="Weiss M."/>
            <person name="Pitluck S."/>
            <person name="Bruce D."/>
            <person name="Land M.L."/>
            <person name="Han S."/>
            <person name="Saunders E."/>
            <person name="Tapia R."/>
            <person name="Detter C."/>
            <person name="Brettin T."/>
            <person name="Han J."/>
            <person name="Woyke T."/>
            <person name="Goodwin L."/>
            <person name="Pennacchio L."/>
            <person name="Nolan M."/>
            <person name="Cook A.M."/>
            <person name="Kjelleberg S."/>
            <person name="Thomas T."/>
        </authorList>
    </citation>
    <scope>NUCLEOTIDE SEQUENCE [LARGE SCALE GENOMIC DNA]</scope>
    <source>
        <strain evidence="11">DS-1 / DSM 13023 / NCIMB 13966</strain>
    </source>
</reference>
<dbReference type="OrthoDB" id="9815690at2"/>
<dbReference type="InterPro" id="IPR012766">
    <property type="entry name" value="Trehalose_OtsA"/>
</dbReference>
<dbReference type="CAZy" id="GT20">
    <property type="family name" value="Glycosyltransferase Family 20"/>
</dbReference>
<evidence type="ECO:0000256" key="5">
    <source>
        <dbReference type="ARBA" id="ARBA00018539"/>
    </source>
</evidence>
<dbReference type="UniPathway" id="UPA00299"/>
<comment type="similarity">
    <text evidence="2 9">Belongs to the glycosyltransferase 20 family.</text>
</comment>
<dbReference type="NCBIfam" id="TIGR02400">
    <property type="entry name" value="trehalose_OtsA"/>
    <property type="match status" value="1"/>
</dbReference>
<dbReference type="PANTHER" id="PTHR10788:SF106">
    <property type="entry name" value="BCDNA.GH08860"/>
    <property type="match status" value="1"/>
</dbReference>